<feature type="compositionally biased region" description="Polar residues" evidence="1">
    <location>
        <begin position="276"/>
        <end position="295"/>
    </location>
</feature>
<feature type="region of interest" description="Disordered" evidence="1">
    <location>
        <begin position="171"/>
        <end position="193"/>
    </location>
</feature>
<name>A0A8J8NQW2_HALGN</name>
<feature type="compositionally biased region" description="Polar residues" evidence="1">
    <location>
        <begin position="1"/>
        <end position="13"/>
    </location>
</feature>
<reference evidence="2" key="1">
    <citation type="submission" date="2019-06" db="EMBL/GenBank/DDBJ databases">
        <authorList>
            <person name="Zheng W."/>
        </authorList>
    </citation>
    <scope>NUCLEOTIDE SEQUENCE</scope>
    <source>
        <strain evidence="2">QDHG01</strain>
    </source>
</reference>
<dbReference type="AlphaFoldDB" id="A0A8J8NQW2"/>
<dbReference type="EMBL" id="RRYP01007800">
    <property type="protein sequence ID" value="TNV80227.1"/>
    <property type="molecule type" value="Genomic_DNA"/>
</dbReference>
<protein>
    <submittedName>
        <fullName evidence="2">Uncharacterized protein</fullName>
    </submittedName>
</protein>
<dbReference type="OrthoDB" id="311825at2759"/>
<organism evidence="2 3">
    <name type="scientific">Halteria grandinella</name>
    <dbReference type="NCBI Taxonomy" id="5974"/>
    <lineage>
        <taxon>Eukaryota</taxon>
        <taxon>Sar</taxon>
        <taxon>Alveolata</taxon>
        <taxon>Ciliophora</taxon>
        <taxon>Intramacronucleata</taxon>
        <taxon>Spirotrichea</taxon>
        <taxon>Stichotrichia</taxon>
        <taxon>Sporadotrichida</taxon>
        <taxon>Halteriidae</taxon>
        <taxon>Halteria</taxon>
    </lineage>
</organism>
<dbReference type="Proteomes" id="UP000785679">
    <property type="component" value="Unassembled WGS sequence"/>
</dbReference>
<feature type="region of interest" description="Disordered" evidence="1">
    <location>
        <begin position="1"/>
        <end position="26"/>
    </location>
</feature>
<feature type="compositionally biased region" description="Low complexity" evidence="1">
    <location>
        <begin position="171"/>
        <end position="186"/>
    </location>
</feature>
<evidence type="ECO:0000256" key="1">
    <source>
        <dbReference type="SAM" id="MobiDB-lite"/>
    </source>
</evidence>
<sequence>MSTNKVVYSSPCPQKSPPTVKYHADGSGRDTYVIINSGGLHGGEYKNPNNFGAQLRRYDKIEVRRVPTKQQTLLNRLAVSKESLLYDDHGEFIFGGGATNQQEDTNERSPSLDEYQRGWYYQRDLVQMRETSKMQKKLIKRLTEKNTVHNNKPPNLPKTKLRNLLRNNTVENNNLNKHPQSLEQLPQLPPPSTGSLLSNAAAVSHHSSLHQRALTRNLNQNLPTLHPYAPSFTYSSNNNLNRQLDRQLVGSSLDSEHHKQFSLTLKQHQSEHRTPSQHYSSSRNVGVNASHTPEPNVQNLTQTQKFFKKSASNNIFKQHPDGCGGRRIVNCWTENYNTSRPLLDGEHQSTAASNPVSRQQSNKHFASNYVYSQKSNAGPSHHQAMLSDFNVSQNGRSASNHSGKLTAQQLRSNSQLILEAVRRQIDTNKKRNNE</sequence>
<accession>A0A8J8NQW2</accession>
<evidence type="ECO:0000313" key="3">
    <source>
        <dbReference type="Proteomes" id="UP000785679"/>
    </source>
</evidence>
<gene>
    <name evidence="2" type="ORF">FGO68_gene12348</name>
</gene>
<proteinExistence type="predicted"/>
<evidence type="ECO:0000313" key="2">
    <source>
        <dbReference type="EMBL" id="TNV80227.1"/>
    </source>
</evidence>
<feature type="region of interest" description="Disordered" evidence="1">
    <location>
        <begin position="251"/>
        <end position="295"/>
    </location>
</feature>
<comment type="caution">
    <text evidence="2">The sequence shown here is derived from an EMBL/GenBank/DDBJ whole genome shotgun (WGS) entry which is preliminary data.</text>
</comment>
<keyword evidence="3" id="KW-1185">Reference proteome</keyword>